<dbReference type="RefSeq" id="WP_208914238.1">
    <property type="nucleotide sequence ID" value="NZ_LT840184.1"/>
</dbReference>
<protein>
    <submittedName>
        <fullName evidence="2">Thioredoxin domain-containing protein</fullName>
    </submittedName>
</protein>
<dbReference type="EMBL" id="LT840184">
    <property type="protein sequence ID" value="SMF86395.1"/>
    <property type="molecule type" value="Genomic_DNA"/>
</dbReference>
<feature type="domain" description="Thioredoxin" evidence="1">
    <location>
        <begin position="17"/>
        <end position="86"/>
    </location>
</feature>
<reference evidence="2 3" key="1">
    <citation type="submission" date="2017-04" db="EMBL/GenBank/DDBJ databases">
        <authorList>
            <person name="Afonso C.L."/>
            <person name="Miller P.J."/>
            <person name="Scott M.A."/>
            <person name="Spackman E."/>
            <person name="Goraichik I."/>
            <person name="Dimitrov K.M."/>
            <person name="Suarez D.L."/>
            <person name="Swayne D.E."/>
        </authorList>
    </citation>
    <scope>NUCLEOTIDE SEQUENCE [LARGE SCALE GENOMIC DNA]</scope>
    <source>
        <strain evidence="2 3">N3/975</strain>
    </source>
</reference>
<evidence type="ECO:0000313" key="3">
    <source>
        <dbReference type="Proteomes" id="UP000192940"/>
    </source>
</evidence>
<accession>A0A1X7HIK4</accession>
<dbReference type="InterPro" id="IPR036249">
    <property type="entry name" value="Thioredoxin-like_sf"/>
</dbReference>
<gene>
    <name evidence="2" type="ORF">SAMN05661091_3377</name>
</gene>
<dbReference type="CDD" id="cd02947">
    <property type="entry name" value="TRX_family"/>
    <property type="match status" value="1"/>
</dbReference>
<evidence type="ECO:0000313" key="2">
    <source>
        <dbReference type="EMBL" id="SMF86395.1"/>
    </source>
</evidence>
<dbReference type="Pfam" id="PF00085">
    <property type="entry name" value="Thioredoxin"/>
    <property type="match status" value="1"/>
</dbReference>
<dbReference type="SUPFAM" id="SSF52833">
    <property type="entry name" value="Thioredoxin-like"/>
    <property type="match status" value="1"/>
</dbReference>
<name>A0A1X7HIK4_9BACL</name>
<organism evidence="2 3">
    <name type="scientific">Paenibacillus uliginis N3/975</name>
    <dbReference type="NCBI Taxonomy" id="1313296"/>
    <lineage>
        <taxon>Bacteria</taxon>
        <taxon>Bacillati</taxon>
        <taxon>Bacillota</taxon>
        <taxon>Bacilli</taxon>
        <taxon>Bacillales</taxon>
        <taxon>Paenibacillaceae</taxon>
        <taxon>Paenibacillus</taxon>
    </lineage>
</organism>
<proteinExistence type="predicted"/>
<dbReference type="STRING" id="1313296.SAMN05661091_3377"/>
<dbReference type="InterPro" id="IPR013766">
    <property type="entry name" value="Thioredoxin_domain"/>
</dbReference>
<keyword evidence="3" id="KW-1185">Reference proteome</keyword>
<dbReference type="Gene3D" id="3.40.30.10">
    <property type="entry name" value="Glutaredoxin"/>
    <property type="match status" value="1"/>
</dbReference>
<evidence type="ECO:0000259" key="1">
    <source>
        <dbReference type="Pfam" id="PF00085"/>
    </source>
</evidence>
<dbReference type="Proteomes" id="UP000192940">
    <property type="component" value="Chromosome I"/>
</dbReference>
<sequence>MISLSERELIERLAWQERLVHRDKKTSPVIVFLYTPLCGTCGAARKMLDVTEQLLPEGTLLEADVNFLPVVVQQYQIRSVPALLAISGTPDKPPQVLYRMGSVQDILNFVRGVML</sequence>
<dbReference type="AlphaFoldDB" id="A0A1X7HIK4"/>